<protein>
    <submittedName>
        <fullName evidence="1">Uncharacterized protein</fullName>
    </submittedName>
</protein>
<name>A0A6A3PFY8_9STRA</name>
<gene>
    <name evidence="1" type="ORF">PR001_g1291</name>
</gene>
<sequence length="101" mass="11809">MMIKTVIFARNSTHNFIRDYGAGDLGEDFARTRREDRQDEVLNASSNVIPFDFSSAENWRSWMADAMWTEYQTFVRVGNEEPFVSDLEEDYFESDNSSESE</sequence>
<proteinExistence type="predicted"/>
<evidence type="ECO:0000313" key="2">
    <source>
        <dbReference type="Proteomes" id="UP000429607"/>
    </source>
</evidence>
<evidence type="ECO:0000313" key="1">
    <source>
        <dbReference type="EMBL" id="KAE9051602.1"/>
    </source>
</evidence>
<dbReference type="AlphaFoldDB" id="A0A6A3PFY8"/>
<reference evidence="1 2" key="1">
    <citation type="submission" date="2018-09" db="EMBL/GenBank/DDBJ databases">
        <title>Genomic investigation of the strawberry pathogen Phytophthora fragariae indicates pathogenicity is determined by transcriptional variation in three key races.</title>
        <authorList>
            <person name="Adams T.M."/>
            <person name="Armitage A.D."/>
            <person name="Sobczyk M.K."/>
            <person name="Bates H.J."/>
            <person name="Dunwell J.M."/>
            <person name="Nellist C.F."/>
            <person name="Harrison R.J."/>
        </authorList>
    </citation>
    <scope>NUCLEOTIDE SEQUENCE [LARGE SCALE GENOMIC DNA]</scope>
    <source>
        <strain evidence="1 2">SCRP249</strain>
    </source>
</reference>
<accession>A0A6A3PFY8</accession>
<organism evidence="1 2">
    <name type="scientific">Phytophthora rubi</name>
    <dbReference type="NCBI Taxonomy" id="129364"/>
    <lineage>
        <taxon>Eukaryota</taxon>
        <taxon>Sar</taxon>
        <taxon>Stramenopiles</taxon>
        <taxon>Oomycota</taxon>
        <taxon>Peronosporomycetes</taxon>
        <taxon>Peronosporales</taxon>
        <taxon>Peronosporaceae</taxon>
        <taxon>Phytophthora</taxon>
    </lineage>
</organism>
<comment type="caution">
    <text evidence="1">The sequence shown here is derived from an EMBL/GenBank/DDBJ whole genome shotgun (WGS) entry which is preliminary data.</text>
</comment>
<dbReference type="Proteomes" id="UP000429607">
    <property type="component" value="Unassembled WGS sequence"/>
</dbReference>
<dbReference type="EMBL" id="QXFV01000038">
    <property type="protein sequence ID" value="KAE9051602.1"/>
    <property type="molecule type" value="Genomic_DNA"/>
</dbReference>